<name>A0ACB7TGC8_HYAAI</name>
<gene>
    <name evidence="1" type="ORF">HPB50_007473</name>
</gene>
<reference evidence="1" key="1">
    <citation type="submission" date="2020-05" db="EMBL/GenBank/DDBJ databases">
        <title>Large-scale comparative analyses of tick genomes elucidate their genetic diversity and vector capacities.</title>
        <authorList>
            <person name="Jia N."/>
            <person name="Wang J."/>
            <person name="Shi W."/>
            <person name="Du L."/>
            <person name="Sun Y."/>
            <person name="Zhan W."/>
            <person name="Jiang J."/>
            <person name="Wang Q."/>
            <person name="Zhang B."/>
            <person name="Ji P."/>
            <person name="Sakyi L.B."/>
            <person name="Cui X."/>
            <person name="Yuan T."/>
            <person name="Jiang B."/>
            <person name="Yang W."/>
            <person name="Lam T.T.-Y."/>
            <person name="Chang Q."/>
            <person name="Ding S."/>
            <person name="Wang X."/>
            <person name="Zhu J."/>
            <person name="Ruan X."/>
            <person name="Zhao L."/>
            <person name="Wei J."/>
            <person name="Que T."/>
            <person name="Du C."/>
            <person name="Cheng J."/>
            <person name="Dai P."/>
            <person name="Han X."/>
            <person name="Huang E."/>
            <person name="Gao Y."/>
            <person name="Liu J."/>
            <person name="Shao H."/>
            <person name="Ye R."/>
            <person name="Li L."/>
            <person name="Wei W."/>
            <person name="Wang X."/>
            <person name="Wang C."/>
            <person name="Yang T."/>
            <person name="Huo Q."/>
            <person name="Li W."/>
            <person name="Guo W."/>
            <person name="Chen H."/>
            <person name="Zhou L."/>
            <person name="Ni X."/>
            <person name="Tian J."/>
            <person name="Zhou Y."/>
            <person name="Sheng Y."/>
            <person name="Liu T."/>
            <person name="Pan Y."/>
            <person name="Xia L."/>
            <person name="Li J."/>
            <person name="Zhao F."/>
            <person name="Cao W."/>
        </authorList>
    </citation>
    <scope>NUCLEOTIDE SEQUENCE</scope>
    <source>
        <strain evidence="1">Hyas-2018</strain>
    </source>
</reference>
<protein>
    <submittedName>
        <fullName evidence="1">Uncharacterized protein</fullName>
    </submittedName>
</protein>
<dbReference type="Proteomes" id="UP000821845">
    <property type="component" value="Chromosome 1"/>
</dbReference>
<keyword evidence="2" id="KW-1185">Reference proteome</keyword>
<evidence type="ECO:0000313" key="2">
    <source>
        <dbReference type="Proteomes" id="UP000821845"/>
    </source>
</evidence>
<proteinExistence type="predicted"/>
<comment type="caution">
    <text evidence="1">The sequence shown here is derived from an EMBL/GenBank/DDBJ whole genome shotgun (WGS) entry which is preliminary data.</text>
</comment>
<organism evidence="1 2">
    <name type="scientific">Hyalomma asiaticum</name>
    <name type="common">Tick</name>
    <dbReference type="NCBI Taxonomy" id="266040"/>
    <lineage>
        <taxon>Eukaryota</taxon>
        <taxon>Metazoa</taxon>
        <taxon>Ecdysozoa</taxon>
        <taxon>Arthropoda</taxon>
        <taxon>Chelicerata</taxon>
        <taxon>Arachnida</taxon>
        <taxon>Acari</taxon>
        <taxon>Parasitiformes</taxon>
        <taxon>Ixodida</taxon>
        <taxon>Ixodoidea</taxon>
        <taxon>Ixodidae</taxon>
        <taxon>Hyalomminae</taxon>
        <taxon>Hyalomma</taxon>
    </lineage>
</organism>
<evidence type="ECO:0000313" key="1">
    <source>
        <dbReference type="EMBL" id="KAH6945171.1"/>
    </source>
</evidence>
<sequence length="125" mass="14004">MAPRASASSWPWLTWRPSFPRFSTRWRRHSSGWGRVLPRPSCLLSCWGACCLLTWDIVGSRGFVVPLRLVAALGRFRRVPCSEPHLCAVREARALRQSLPVVRGSASFLKSWIADGDECTYSTAG</sequence>
<dbReference type="EMBL" id="CM023481">
    <property type="protein sequence ID" value="KAH6945171.1"/>
    <property type="molecule type" value="Genomic_DNA"/>
</dbReference>
<accession>A0ACB7TGC8</accession>